<keyword evidence="3" id="KW-1185">Reference proteome</keyword>
<dbReference type="Pfam" id="PF05016">
    <property type="entry name" value="ParE_toxin"/>
    <property type="match status" value="1"/>
</dbReference>
<dbReference type="InterPro" id="IPR035093">
    <property type="entry name" value="RelE/ParE_toxin_dom_sf"/>
</dbReference>
<dbReference type="Gene3D" id="3.30.2310.20">
    <property type="entry name" value="RelE-like"/>
    <property type="match status" value="1"/>
</dbReference>
<protein>
    <submittedName>
        <fullName evidence="2">Plasmid stabilization system protein ParE</fullName>
    </submittedName>
</protein>
<evidence type="ECO:0000256" key="1">
    <source>
        <dbReference type="ARBA" id="ARBA00022649"/>
    </source>
</evidence>
<gene>
    <name evidence="2" type="ORF">HBN54_000845</name>
</gene>
<reference evidence="2 3" key="1">
    <citation type="submission" date="2020-03" db="EMBL/GenBank/DDBJ databases">
        <title>Genomic Encyclopedia of Type Strains, Phase IV (KMG-V): Genome sequencing to study the core and pangenomes of soil and plant-associated prokaryotes.</title>
        <authorList>
            <person name="Whitman W."/>
        </authorList>
    </citation>
    <scope>NUCLEOTIDE SEQUENCE [LARGE SCALE GENOMIC DNA]</scope>
    <source>
        <strain evidence="2 3">1B</strain>
    </source>
</reference>
<dbReference type="InterPro" id="IPR007712">
    <property type="entry name" value="RelE/ParE_toxin"/>
</dbReference>
<sequence length="70" mass="8023">MVQIRWSRRIIAEIHEAREYLHAFSPRSAERLTDAVFSKAALLESQPLLGRVVPEAERPECVSYSIRNTA</sequence>
<proteinExistence type="predicted"/>
<keyword evidence="1" id="KW-1277">Toxin-antitoxin system</keyword>
<organism evidence="2 3">
    <name type="scientific">Hymenobacter artigasi</name>
    <dbReference type="NCBI Taxonomy" id="2719616"/>
    <lineage>
        <taxon>Bacteria</taxon>
        <taxon>Pseudomonadati</taxon>
        <taxon>Bacteroidota</taxon>
        <taxon>Cytophagia</taxon>
        <taxon>Cytophagales</taxon>
        <taxon>Hymenobacteraceae</taxon>
        <taxon>Hymenobacter</taxon>
    </lineage>
</organism>
<accession>A0ABX1HDD0</accession>
<dbReference type="RefSeq" id="WP_168671907.1">
    <property type="nucleotide sequence ID" value="NZ_JAAVTK010000002.1"/>
</dbReference>
<name>A0ABX1HDD0_9BACT</name>
<evidence type="ECO:0000313" key="3">
    <source>
        <dbReference type="Proteomes" id="UP000717634"/>
    </source>
</evidence>
<comment type="caution">
    <text evidence="2">The sequence shown here is derived from an EMBL/GenBank/DDBJ whole genome shotgun (WGS) entry which is preliminary data.</text>
</comment>
<evidence type="ECO:0000313" key="2">
    <source>
        <dbReference type="EMBL" id="NKI88258.1"/>
    </source>
</evidence>
<dbReference type="EMBL" id="JAAVTK010000002">
    <property type="protein sequence ID" value="NKI88258.1"/>
    <property type="molecule type" value="Genomic_DNA"/>
</dbReference>
<dbReference type="Proteomes" id="UP000717634">
    <property type="component" value="Unassembled WGS sequence"/>
</dbReference>